<name>A0ABV6R129_9CAUL</name>
<gene>
    <name evidence="1" type="ORF">ACFFGE_00130</name>
</gene>
<evidence type="ECO:0000313" key="2">
    <source>
        <dbReference type="Proteomes" id="UP001589906"/>
    </source>
</evidence>
<protein>
    <submittedName>
        <fullName evidence="1">Uncharacterized protein</fullName>
    </submittedName>
</protein>
<dbReference type="EMBL" id="JBHLSW010000001">
    <property type="protein sequence ID" value="MFC0632288.1"/>
    <property type="molecule type" value="Genomic_DNA"/>
</dbReference>
<keyword evidence="2" id="KW-1185">Reference proteome</keyword>
<sequence>MEKSEVVAGLASDLYAAEAAVDAAIVKATTLVQAMIAARTELSVAATVGAGAQAKAMESLAALSEAREAITASHTEMAKDHRRMGWGVYAAGPVNKPPEDGRPIEWAQLTRVA</sequence>
<dbReference type="Proteomes" id="UP001589906">
    <property type="component" value="Unassembled WGS sequence"/>
</dbReference>
<dbReference type="RefSeq" id="WP_376833098.1">
    <property type="nucleotide sequence ID" value="NZ_JBHLSW010000001.1"/>
</dbReference>
<comment type="caution">
    <text evidence="1">The sequence shown here is derived from an EMBL/GenBank/DDBJ whole genome shotgun (WGS) entry which is preliminary data.</text>
</comment>
<proteinExistence type="predicted"/>
<accession>A0ABV6R129</accession>
<organism evidence="1 2">
    <name type="scientific">Brevundimonas balnearis</name>
    <dbReference type="NCBI Taxonomy" id="1572858"/>
    <lineage>
        <taxon>Bacteria</taxon>
        <taxon>Pseudomonadati</taxon>
        <taxon>Pseudomonadota</taxon>
        <taxon>Alphaproteobacteria</taxon>
        <taxon>Caulobacterales</taxon>
        <taxon>Caulobacteraceae</taxon>
        <taxon>Brevundimonas</taxon>
    </lineage>
</organism>
<reference evidence="1 2" key="1">
    <citation type="submission" date="2024-09" db="EMBL/GenBank/DDBJ databases">
        <authorList>
            <person name="Sun Q."/>
            <person name="Mori K."/>
        </authorList>
    </citation>
    <scope>NUCLEOTIDE SEQUENCE [LARGE SCALE GENOMIC DNA]</scope>
    <source>
        <strain evidence="1 2">NCAIM B.02621</strain>
    </source>
</reference>
<evidence type="ECO:0000313" key="1">
    <source>
        <dbReference type="EMBL" id="MFC0632288.1"/>
    </source>
</evidence>